<dbReference type="SUPFAM" id="SSF103473">
    <property type="entry name" value="MFS general substrate transporter"/>
    <property type="match status" value="1"/>
</dbReference>
<gene>
    <name evidence="8" type="ORF">BT62DRAFT_1012191</name>
</gene>
<evidence type="ECO:0000256" key="4">
    <source>
        <dbReference type="ARBA" id="ARBA00022989"/>
    </source>
</evidence>
<comment type="caution">
    <text evidence="8">The sequence shown here is derived from an EMBL/GenBank/DDBJ whole genome shotgun (WGS) entry which is preliminary data.</text>
</comment>
<feature type="transmembrane region" description="Helical" evidence="7">
    <location>
        <begin position="151"/>
        <end position="171"/>
    </location>
</feature>
<feature type="transmembrane region" description="Helical" evidence="7">
    <location>
        <begin position="95"/>
        <end position="119"/>
    </location>
</feature>
<keyword evidence="4 7" id="KW-1133">Transmembrane helix</keyword>
<reference evidence="8" key="1">
    <citation type="submission" date="2020-11" db="EMBL/GenBank/DDBJ databases">
        <title>Adaptations for nitrogen fixation in a non-lichenized fungal sporocarp promotes dispersal by wood-feeding termites.</title>
        <authorList>
            <consortium name="DOE Joint Genome Institute"/>
            <person name="Koch R.A."/>
            <person name="Yoon G."/>
            <person name="Arayal U."/>
            <person name="Lail K."/>
            <person name="Amirebrahimi M."/>
            <person name="Labutti K."/>
            <person name="Lipzen A."/>
            <person name="Riley R."/>
            <person name="Barry K."/>
            <person name="Henrissat B."/>
            <person name="Grigoriev I.V."/>
            <person name="Herr J.R."/>
            <person name="Aime M.C."/>
        </authorList>
    </citation>
    <scope>NUCLEOTIDE SEQUENCE</scope>
    <source>
        <strain evidence="8">MCA 3950</strain>
    </source>
</reference>
<evidence type="ECO:0000256" key="2">
    <source>
        <dbReference type="ARBA" id="ARBA00022448"/>
    </source>
</evidence>
<feature type="region of interest" description="Disordered" evidence="6">
    <location>
        <begin position="254"/>
        <end position="278"/>
    </location>
</feature>
<dbReference type="GO" id="GO:0016020">
    <property type="term" value="C:membrane"/>
    <property type="evidence" value="ECO:0007669"/>
    <property type="project" value="UniProtKB-SubCell"/>
</dbReference>
<evidence type="ECO:0000256" key="3">
    <source>
        <dbReference type="ARBA" id="ARBA00022692"/>
    </source>
</evidence>
<accession>A0A9P8AMJ4</accession>
<evidence type="ECO:0000313" key="9">
    <source>
        <dbReference type="Proteomes" id="UP000812287"/>
    </source>
</evidence>
<evidence type="ECO:0000313" key="8">
    <source>
        <dbReference type="EMBL" id="KAG7440975.1"/>
    </source>
</evidence>
<feature type="transmembrane region" description="Helical" evidence="7">
    <location>
        <begin position="41"/>
        <end position="62"/>
    </location>
</feature>
<evidence type="ECO:0000256" key="7">
    <source>
        <dbReference type="SAM" id="Phobius"/>
    </source>
</evidence>
<sequence>MSKIISDKKPHFRLTGMTLNAWVNVGYDQENKRVLRKIDMWLMPVILLVYFFSAAGQASGFLPHDSLSLKQVRDIHSHKTRLAYLKLRRTGWNLIYSWLSSIVYLAQLIWQPASSYFLVKLPIAKYLFVNVFMWGAVVACTAAAHDFKGLLAGRFFLGIFEATVALCFMTITQMRRHKQTMRLSRGIGMVGSLLAWGLGRIGRKLHAYQTAGPAEMKNYTGTVKTNIRGLLGDSASVRPPCPSCKVLRPHKNVTTVPSSMNENEEPHHAVANGTRMND</sequence>
<organism evidence="8 9">
    <name type="scientific">Guyanagaster necrorhizus</name>
    <dbReference type="NCBI Taxonomy" id="856835"/>
    <lineage>
        <taxon>Eukaryota</taxon>
        <taxon>Fungi</taxon>
        <taxon>Dikarya</taxon>
        <taxon>Basidiomycota</taxon>
        <taxon>Agaricomycotina</taxon>
        <taxon>Agaricomycetes</taxon>
        <taxon>Agaricomycetidae</taxon>
        <taxon>Agaricales</taxon>
        <taxon>Marasmiineae</taxon>
        <taxon>Physalacriaceae</taxon>
        <taxon>Guyanagaster</taxon>
    </lineage>
</organism>
<comment type="subcellular location">
    <subcellularLocation>
        <location evidence="1">Membrane</location>
        <topology evidence="1">Multi-pass membrane protein</topology>
    </subcellularLocation>
</comment>
<name>A0A9P8AMJ4_9AGAR</name>
<dbReference type="PANTHER" id="PTHR43791">
    <property type="entry name" value="PERMEASE-RELATED"/>
    <property type="match status" value="1"/>
</dbReference>
<dbReference type="OrthoDB" id="6730379at2759"/>
<dbReference type="GeneID" id="66100188"/>
<dbReference type="Proteomes" id="UP000812287">
    <property type="component" value="Unassembled WGS sequence"/>
</dbReference>
<proteinExistence type="predicted"/>
<feature type="transmembrane region" description="Helical" evidence="7">
    <location>
        <begin position="126"/>
        <end position="145"/>
    </location>
</feature>
<dbReference type="GO" id="GO:0022857">
    <property type="term" value="F:transmembrane transporter activity"/>
    <property type="evidence" value="ECO:0007669"/>
    <property type="project" value="TreeGrafter"/>
</dbReference>
<dbReference type="PANTHER" id="PTHR43791:SF59">
    <property type="entry name" value="TRANSPORTER, PUTATIVE (AFU_ORTHOLOGUE AFUA_1G06550)-RELATED"/>
    <property type="match status" value="1"/>
</dbReference>
<dbReference type="RefSeq" id="XP_043034475.1">
    <property type="nucleotide sequence ID" value="XM_043177901.1"/>
</dbReference>
<evidence type="ECO:0000256" key="1">
    <source>
        <dbReference type="ARBA" id="ARBA00004141"/>
    </source>
</evidence>
<dbReference type="InterPro" id="IPR036259">
    <property type="entry name" value="MFS_trans_sf"/>
</dbReference>
<evidence type="ECO:0000256" key="6">
    <source>
        <dbReference type="SAM" id="MobiDB-lite"/>
    </source>
</evidence>
<protein>
    <submittedName>
        <fullName evidence="8">Uncharacterized protein</fullName>
    </submittedName>
</protein>
<keyword evidence="5 7" id="KW-0472">Membrane</keyword>
<keyword evidence="3 7" id="KW-0812">Transmembrane</keyword>
<dbReference type="AlphaFoldDB" id="A0A9P8AMJ4"/>
<keyword evidence="2" id="KW-0813">Transport</keyword>
<dbReference type="EMBL" id="MU250565">
    <property type="protein sequence ID" value="KAG7440975.1"/>
    <property type="molecule type" value="Genomic_DNA"/>
</dbReference>
<dbReference type="Gene3D" id="1.20.1250.20">
    <property type="entry name" value="MFS general substrate transporter like domains"/>
    <property type="match status" value="1"/>
</dbReference>
<keyword evidence="9" id="KW-1185">Reference proteome</keyword>
<evidence type="ECO:0000256" key="5">
    <source>
        <dbReference type="ARBA" id="ARBA00023136"/>
    </source>
</evidence>